<dbReference type="EMBL" id="CM044702">
    <property type="protein sequence ID" value="KAI5676572.1"/>
    <property type="molecule type" value="Genomic_DNA"/>
</dbReference>
<reference evidence="2" key="1">
    <citation type="journal article" date="2023" name="Nat. Plants">
        <title>Single-cell RNA sequencing provides a high-resolution roadmap for understanding the multicellular compartmentation of specialized metabolism.</title>
        <authorList>
            <person name="Sun S."/>
            <person name="Shen X."/>
            <person name="Li Y."/>
            <person name="Li Y."/>
            <person name="Wang S."/>
            <person name="Li R."/>
            <person name="Zhang H."/>
            <person name="Shen G."/>
            <person name="Guo B."/>
            <person name="Wei J."/>
            <person name="Xu J."/>
            <person name="St-Pierre B."/>
            <person name="Chen S."/>
            <person name="Sun C."/>
        </authorList>
    </citation>
    <scope>NUCLEOTIDE SEQUENCE [LARGE SCALE GENOMIC DNA]</scope>
</reference>
<proteinExistence type="predicted"/>
<organism evidence="1 2">
    <name type="scientific">Catharanthus roseus</name>
    <name type="common">Madagascar periwinkle</name>
    <name type="synonym">Vinca rosea</name>
    <dbReference type="NCBI Taxonomy" id="4058"/>
    <lineage>
        <taxon>Eukaryota</taxon>
        <taxon>Viridiplantae</taxon>
        <taxon>Streptophyta</taxon>
        <taxon>Embryophyta</taxon>
        <taxon>Tracheophyta</taxon>
        <taxon>Spermatophyta</taxon>
        <taxon>Magnoliopsida</taxon>
        <taxon>eudicotyledons</taxon>
        <taxon>Gunneridae</taxon>
        <taxon>Pentapetalae</taxon>
        <taxon>asterids</taxon>
        <taxon>lamiids</taxon>
        <taxon>Gentianales</taxon>
        <taxon>Apocynaceae</taxon>
        <taxon>Rauvolfioideae</taxon>
        <taxon>Vinceae</taxon>
        <taxon>Catharanthinae</taxon>
        <taxon>Catharanthus</taxon>
    </lineage>
</organism>
<keyword evidence="2" id="KW-1185">Reference proteome</keyword>
<comment type="caution">
    <text evidence="1">The sequence shown here is derived from an EMBL/GenBank/DDBJ whole genome shotgun (WGS) entry which is preliminary data.</text>
</comment>
<dbReference type="Proteomes" id="UP001060085">
    <property type="component" value="Linkage Group LG02"/>
</dbReference>
<sequence length="124" mass="14711">MIYIIPLKTSLLNLKTTDMEFQVKFILYVTANFRCSTMKYVYRSCWVPILCDTEKLGELNLSKYVSEFLENRIKLKNVGDQASVFGCMFFSVVFYIWSDSHMLVRKYLHTRIEELQESLIGRRL</sequence>
<protein>
    <submittedName>
        <fullName evidence="1">Uncharacterized protein</fullName>
    </submittedName>
</protein>
<gene>
    <name evidence="1" type="ORF">M9H77_07522</name>
</gene>
<accession>A0ACC0BVF0</accession>
<evidence type="ECO:0000313" key="1">
    <source>
        <dbReference type="EMBL" id="KAI5676572.1"/>
    </source>
</evidence>
<name>A0ACC0BVF0_CATRO</name>
<evidence type="ECO:0000313" key="2">
    <source>
        <dbReference type="Proteomes" id="UP001060085"/>
    </source>
</evidence>